<reference evidence="1 2" key="1">
    <citation type="submission" date="2014-04" db="EMBL/GenBank/DDBJ databases">
        <title>Evolutionary Origins and Diversification of the Mycorrhizal Mutualists.</title>
        <authorList>
            <consortium name="DOE Joint Genome Institute"/>
            <consortium name="Mycorrhizal Genomics Consortium"/>
            <person name="Kohler A."/>
            <person name="Kuo A."/>
            <person name="Nagy L.G."/>
            <person name="Floudas D."/>
            <person name="Copeland A."/>
            <person name="Barry K.W."/>
            <person name="Cichocki N."/>
            <person name="Veneault-Fourrey C."/>
            <person name="LaButti K."/>
            <person name="Lindquist E.A."/>
            <person name="Lipzen A."/>
            <person name="Lundell T."/>
            <person name="Morin E."/>
            <person name="Murat C."/>
            <person name="Riley R."/>
            <person name="Ohm R."/>
            <person name="Sun H."/>
            <person name="Tunlid A."/>
            <person name="Henrissat B."/>
            <person name="Grigoriev I.V."/>
            <person name="Hibbett D.S."/>
            <person name="Martin F."/>
        </authorList>
    </citation>
    <scope>NUCLEOTIDE SEQUENCE [LARGE SCALE GENOMIC DNA]</scope>
    <source>
        <strain evidence="1 2">FD-317 M1</strain>
    </source>
</reference>
<dbReference type="HOGENOM" id="CLU_1294546_0_0_1"/>
<evidence type="ECO:0000313" key="1">
    <source>
        <dbReference type="EMBL" id="KIK56763.1"/>
    </source>
</evidence>
<evidence type="ECO:0000313" key="2">
    <source>
        <dbReference type="Proteomes" id="UP000053593"/>
    </source>
</evidence>
<dbReference type="EMBL" id="KN834795">
    <property type="protein sequence ID" value="KIK56763.1"/>
    <property type="molecule type" value="Genomic_DNA"/>
</dbReference>
<gene>
    <name evidence="1" type="ORF">GYMLUDRAFT_247543</name>
</gene>
<dbReference type="Proteomes" id="UP000053593">
    <property type="component" value="Unassembled WGS sequence"/>
</dbReference>
<proteinExistence type="predicted"/>
<protein>
    <submittedName>
        <fullName evidence="1">Uncharacterized protein</fullName>
    </submittedName>
</protein>
<organism evidence="1 2">
    <name type="scientific">Collybiopsis luxurians FD-317 M1</name>
    <dbReference type="NCBI Taxonomy" id="944289"/>
    <lineage>
        <taxon>Eukaryota</taxon>
        <taxon>Fungi</taxon>
        <taxon>Dikarya</taxon>
        <taxon>Basidiomycota</taxon>
        <taxon>Agaricomycotina</taxon>
        <taxon>Agaricomycetes</taxon>
        <taxon>Agaricomycetidae</taxon>
        <taxon>Agaricales</taxon>
        <taxon>Marasmiineae</taxon>
        <taxon>Omphalotaceae</taxon>
        <taxon>Collybiopsis</taxon>
        <taxon>Collybiopsis luxurians</taxon>
    </lineage>
</organism>
<dbReference type="OrthoDB" id="3123750at2759"/>
<sequence length="213" mass="23832">MNQTQILNSMVPWADWYKEVNAQTGKKIALSGAERCRRYREFFHPKHRTTPLPVYGRRGCPHGLPGGSATALIDRSGSSNHTDAADSNMAVLKDSLSTLVTASDSPPPLANVSTTLPTLEEFHNIQRNLAHLHTLAETLKGELTCPACLEMVFEPYVHGNLWACFLLQMYHANAGEVREEEQAHPLPFMLRIDFRTTSPVLSHEETNSRNRGR</sequence>
<keyword evidence="2" id="KW-1185">Reference proteome</keyword>
<dbReference type="AlphaFoldDB" id="A0A0D0CNB9"/>
<accession>A0A0D0CNB9</accession>
<name>A0A0D0CNB9_9AGAR</name>